<protein>
    <submittedName>
        <fullName evidence="1">SNF2 family N-terminal domain-containing protein</fullName>
    </submittedName>
</protein>
<dbReference type="Proteomes" id="UP000814128">
    <property type="component" value="Unassembled WGS sequence"/>
</dbReference>
<reference evidence="1" key="1">
    <citation type="submission" date="2021-02" db="EMBL/GenBank/DDBJ databases">
        <authorList>
            <consortium name="DOE Joint Genome Institute"/>
            <person name="Ahrendt S."/>
            <person name="Looney B.P."/>
            <person name="Miyauchi S."/>
            <person name="Morin E."/>
            <person name="Drula E."/>
            <person name="Courty P.E."/>
            <person name="Chicoki N."/>
            <person name="Fauchery L."/>
            <person name="Kohler A."/>
            <person name="Kuo A."/>
            <person name="Labutti K."/>
            <person name="Pangilinan J."/>
            <person name="Lipzen A."/>
            <person name="Riley R."/>
            <person name="Andreopoulos W."/>
            <person name="He G."/>
            <person name="Johnson J."/>
            <person name="Barry K.W."/>
            <person name="Grigoriev I.V."/>
            <person name="Nagy L."/>
            <person name="Hibbett D."/>
            <person name="Henrissat B."/>
            <person name="Matheny P.B."/>
            <person name="Labbe J."/>
            <person name="Martin F."/>
        </authorList>
    </citation>
    <scope>NUCLEOTIDE SEQUENCE</scope>
    <source>
        <strain evidence="1">EC-137</strain>
    </source>
</reference>
<gene>
    <name evidence="1" type="ORF">K488DRAFT_43782</name>
</gene>
<keyword evidence="2" id="KW-1185">Reference proteome</keyword>
<evidence type="ECO:0000313" key="2">
    <source>
        <dbReference type="Proteomes" id="UP000814128"/>
    </source>
</evidence>
<organism evidence="1 2">
    <name type="scientific">Vararia minispora EC-137</name>
    <dbReference type="NCBI Taxonomy" id="1314806"/>
    <lineage>
        <taxon>Eukaryota</taxon>
        <taxon>Fungi</taxon>
        <taxon>Dikarya</taxon>
        <taxon>Basidiomycota</taxon>
        <taxon>Agaricomycotina</taxon>
        <taxon>Agaricomycetes</taxon>
        <taxon>Russulales</taxon>
        <taxon>Lachnocladiaceae</taxon>
        <taxon>Vararia</taxon>
    </lineage>
</organism>
<dbReference type="EMBL" id="MU273488">
    <property type="protein sequence ID" value="KAI0035171.1"/>
    <property type="molecule type" value="Genomic_DNA"/>
</dbReference>
<reference evidence="1" key="2">
    <citation type="journal article" date="2022" name="New Phytol.">
        <title>Evolutionary transition to the ectomycorrhizal habit in the genomes of a hyperdiverse lineage of mushroom-forming fungi.</title>
        <authorList>
            <person name="Looney B."/>
            <person name="Miyauchi S."/>
            <person name="Morin E."/>
            <person name="Drula E."/>
            <person name="Courty P.E."/>
            <person name="Kohler A."/>
            <person name="Kuo A."/>
            <person name="LaButti K."/>
            <person name="Pangilinan J."/>
            <person name="Lipzen A."/>
            <person name="Riley R."/>
            <person name="Andreopoulos W."/>
            <person name="He G."/>
            <person name="Johnson J."/>
            <person name="Nolan M."/>
            <person name="Tritt A."/>
            <person name="Barry K.W."/>
            <person name="Grigoriev I.V."/>
            <person name="Nagy L.G."/>
            <person name="Hibbett D."/>
            <person name="Henrissat B."/>
            <person name="Matheny P.B."/>
            <person name="Labbe J."/>
            <person name="Martin F.M."/>
        </authorList>
    </citation>
    <scope>NUCLEOTIDE SEQUENCE</scope>
    <source>
        <strain evidence="1">EC-137</strain>
    </source>
</reference>
<proteinExistence type="predicted"/>
<name>A0ACB8QTJ9_9AGAM</name>
<sequence length="929" mass="106110">MQNRPSPNQPAPTPVRRRRLRRPPNAVVKNASVLNAAIEDPDPQDGKQKDLDFAQLPDAEDNYDDEGNWMGRARDNFVGPRANENDINEFIVNASNAEVFDGNETVGKALEELALDSLDTIPPGMTITLMAHQVIGVSWMIKQEDSHYHGGCLGDEMGLGKVIATIVMNPAEEDEPRTKTLIIAPLGLLEQWKDEIETKTNVGIKCLIYHGSEKTKILKPKEFAKYEIVLTTYATMALEWPDPEEERRREKKDKKKRKKGKKSADDDFIVEDDGPGANAYRREGRKSAFQWYRIVCDEAHNIRNHRTRASRAIADLKSKYRWALTGTPIINSLDDAYPIIRFIRLRPWYDRTYWWDRLGRLERKEPKRATRRLQAIYKTFQYRRKKDSMLNGKLLIELPPRDVKIIKLEFTEQEREIYKMIETQSQAIFNDFLRAGTVLKNYREVLVLLLRLRQICSHPSLIQEDPNSAMSFGGADAARPQAYKDELTRARDVVGPNFVDRLKQRRVDIARERMKIEKESPDAEIDGEECPICMDTLTDAIVTQCEHVFCRGCIGVLPDLIVLWMTPSNVWASRGCPSCRGHITDDKIFSLAAFEPTDAEMDAPEATLKGGGDDSDIEMLNDFGSDDEDDLPPRRTARKKSKGKGRAIYVDSEDDSEHADMEDDLSDFIVGDDEDDEDVDARRALKRKAKANKPSGTRKRPIVLDSDDEFEPEEAEVVFGKKKDEPELTPEQIKLMPKFLQSTKMQHMMDTILDWTANHPDEKIIVVSQWTSCIDLMSNFLKEKDIMHIHYRGSMSMRKRDVAVRLFQSKEKPRLMLMSTKCGGVGLNLTRGNRMICMDLAWSEAVENQAWSRIHRLGQKRSVFVERFVIQDTIEDRILALQERKKLIADSSLGESEGGRLGRLSVKDLAGRECPCPCWATDVVLTPVP</sequence>
<comment type="caution">
    <text evidence="1">The sequence shown here is derived from an EMBL/GenBank/DDBJ whole genome shotgun (WGS) entry which is preliminary data.</text>
</comment>
<evidence type="ECO:0000313" key="1">
    <source>
        <dbReference type="EMBL" id="KAI0035171.1"/>
    </source>
</evidence>
<accession>A0ACB8QTJ9</accession>